<evidence type="ECO:0000256" key="4">
    <source>
        <dbReference type="SAM" id="Phobius"/>
    </source>
</evidence>
<evidence type="ECO:0000313" key="7">
    <source>
        <dbReference type="Proteomes" id="UP001597115"/>
    </source>
</evidence>
<keyword evidence="4" id="KW-0812">Transmembrane</keyword>
<comment type="caution">
    <text evidence="6">The sequence shown here is derived from an EMBL/GenBank/DDBJ whole genome shotgun (WGS) entry which is preliminary data.</text>
</comment>
<organism evidence="6 7">
    <name type="scientific">Sphingomonas tabacisoli</name>
    <dbReference type="NCBI Taxonomy" id="2249466"/>
    <lineage>
        <taxon>Bacteria</taxon>
        <taxon>Pseudomonadati</taxon>
        <taxon>Pseudomonadota</taxon>
        <taxon>Alphaproteobacteria</taxon>
        <taxon>Sphingomonadales</taxon>
        <taxon>Sphingomonadaceae</taxon>
        <taxon>Sphingomonas</taxon>
    </lineage>
</organism>
<dbReference type="EMBL" id="JBHUDY010000001">
    <property type="protein sequence ID" value="MFD1610599.1"/>
    <property type="molecule type" value="Genomic_DNA"/>
</dbReference>
<dbReference type="Pfam" id="PF01553">
    <property type="entry name" value="Acyltransferase"/>
    <property type="match status" value="1"/>
</dbReference>
<evidence type="ECO:0000256" key="1">
    <source>
        <dbReference type="ARBA" id="ARBA00005189"/>
    </source>
</evidence>
<accession>A0ABW4HYE4</accession>
<proteinExistence type="predicted"/>
<dbReference type="SUPFAM" id="SSF69593">
    <property type="entry name" value="Glycerol-3-phosphate (1)-acyltransferase"/>
    <property type="match status" value="1"/>
</dbReference>
<evidence type="ECO:0000256" key="2">
    <source>
        <dbReference type="ARBA" id="ARBA00022679"/>
    </source>
</evidence>
<keyword evidence="4" id="KW-0472">Membrane</keyword>
<protein>
    <submittedName>
        <fullName evidence="6">Lysophospholipid acyltransferase family protein</fullName>
    </submittedName>
</protein>
<dbReference type="InterPro" id="IPR002123">
    <property type="entry name" value="Plipid/glycerol_acylTrfase"/>
</dbReference>
<evidence type="ECO:0000256" key="3">
    <source>
        <dbReference type="ARBA" id="ARBA00023315"/>
    </source>
</evidence>
<dbReference type="PANTHER" id="PTHR10434">
    <property type="entry name" value="1-ACYL-SN-GLYCEROL-3-PHOSPHATE ACYLTRANSFERASE"/>
    <property type="match status" value="1"/>
</dbReference>
<gene>
    <name evidence="6" type="ORF">ACFSCW_02140</name>
</gene>
<keyword evidence="7" id="KW-1185">Reference proteome</keyword>
<comment type="pathway">
    <text evidence="1">Lipid metabolism.</text>
</comment>
<reference evidence="7" key="1">
    <citation type="journal article" date="2019" name="Int. J. Syst. Evol. Microbiol.">
        <title>The Global Catalogue of Microorganisms (GCM) 10K type strain sequencing project: providing services to taxonomists for standard genome sequencing and annotation.</title>
        <authorList>
            <consortium name="The Broad Institute Genomics Platform"/>
            <consortium name="The Broad Institute Genome Sequencing Center for Infectious Disease"/>
            <person name="Wu L."/>
            <person name="Ma J."/>
        </authorList>
    </citation>
    <scope>NUCLEOTIDE SEQUENCE [LARGE SCALE GENOMIC DNA]</scope>
    <source>
        <strain evidence="7">CGMCC 1.16275</strain>
    </source>
</reference>
<feature type="domain" description="Phospholipid/glycerol acyltransferase" evidence="5">
    <location>
        <begin position="67"/>
        <end position="181"/>
    </location>
</feature>
<evidence type="ECO:0000313" key="6">
    <source>
        <dbReference type="EMBL" id="MFD1610599.1"/>
    </source>
</evidence>
<evidence type="ECO:0000259" key="5">
    <source>
        <dbReference type="SMART" id="SM00563"/>
    </source>
</evidence>
<keyword evidence="3 6" id="KW-0012">Acyltransferase</keyword>
<keyword evidence="4" id="KW-1133">Transmembrane helix</keyword>
<dbReference type="PANTHER" id="PTHR10434:SF40">
    <property type="entry name" value="1-ACYL-SN-GLYCEROL-3-PHOSPHATE ACYLTRANSFERASE"/>
    <property type="match status" value="1"/>
</dbReference>
<dbReference type="RefSeq" id="WP_380886418.1">
    <property type="nucleotide sequence ID" value="NZ_JBHUDY010000001.1"/>
</dbReference>
<keyword evidence="2" id="KW-0808">Transferase</keyword>
<dbReference type="GO" id="GO:0016746">
    <property type="term" value="F:acyltransferase activity"/>
    <property type="evidence" value="ECO:0007669"/>
    <property type="project" value="UniProtKB-KW"/>
</dbReference>
<dbReference type="CDD" id="cd07989">
    <property type="entry name" value="LPLAT_AGPAT-like"/>
    <property type="match status" value="1"/>
</dbReference>
<sequence length="225" mass="24770">MLRGLAFKVVFYGGSLFFVVTAFLYAAAGRHALIPHVRRWTVFHDWCCRKLLGIDWRVEGELPRTPVLVAMKHEAMYETLHSVLLLNAPAPVFKQELLKIPIWGRALLSYGGIVVDREAGAKALRAMLAEAKDLIADGRPILIFPEGTRVPHGEAPELKSGLAGLYRMLGLPVVPIACDSGRFLPKHGPKRPGTITFRVGETIPPGLSREEIEARVHGAINALND</sequence>
<feature type="transmembrane region" description="Helical" evidence="4">
    <location>
        <begin position="6"/>
        <end position="28"/>
    </location>
</feature>
<dbReference type="SMART" id="SM00563">
    <property type="entry name" value="PlsC"/>
    <property type="match status" value="1"/>
</dbReference>
<name>A0ABW4HYE4_9SPHN</name>
<dbReference type="Proteomes" id="UP001597115">
    <property type="component" value="Unassembled WGS sequence"/>
</dbReference>